<dbReference type="EMBL" id="UZAH01026900">
    <property type="protein sequence ID" value="VDO86561.1"/>
    <property type="molecule type" value="Genomic_DNA"/>
</dbReference>
<reference evidence="1 2" key="1">
    <citation type="submission" date="2018-11" db="EMBL/GenBank/DDBJ databases">
        <authorList>
            <consortium name="Pathogen Informatics"/>
        </authorList>
    </citation>
    <scope>NUCLEOTIDE SEQUENCE [LARGE SCALE GENOMIC DNA]</scope>
</reference>
<accession>A0A183FSD3</accession>
<accession>A0A3P7YGK8</accession>
<evidence type="ECO:0000313" key="3">
    <source>
        <dbReference type="WBParaSite" id="HPBE_0001084501-mRNA-1"/>
    </source>
</evidence>
<dbReference type="AlphaFoldDB" id="A0A183FSD3"/>
<sequence>MTTNEVNVRRLQGTSQTFEAAFCPEDSGGGRRRSAIETGRRIHWQIPRVLPSLATEQPPTTGINIVAPAINHSGLTAKATRLGRL</sequence>
<reference evidence="3" key="2">
    <citation type="submission" date="2019-09" db="UniProtKB">
        <authorList>
            <consortium name="WormBaseParasite"/>
        </authorList>
    </citation>
    <scope>IDENTIFICATION</scope>
</reference>
<protein>
    <submittedName>
        <fullName evidence="1 3">Uncharacterized protein</fullName>
    </submittedName>
</protein>
<dbReference type="WBParaSite" id="HPBE_0001084501-mRNA-1">
    <property type="protein sequence ID" value="HPBE_0001084501-mRNA-1"/>
    <property type="gene ID" value="HPBE_0001084501"/>
</dbReference>
<evidence type="ECO:0000313" key="1">
    <source>
        <dbReference type="EMBL" id="VDO86561.1"/>
    </source>
</evidence>
<evidence type="ECO:0000313" key="2">
    <source>
        <dbReference type="Proteomes" id="UP000050761"/>
    </source>
</evidence>
<gene>
    <name evidence="1" type="ORF">HPBE_LOCUS10846</name>
</gene>
<keyword evidence="2" id="KW-1185">Reference proteome</keyword>
<organism evidence="2 3">
    <name type="scientific">Heligmosomoides polygyrus</name>
    <name type="common">Parasitic roundworm</name>
    <dbReference type="NCBI Taxonomy" id="6339"/>
    <lineage>
        <taxon>Eukaryota</taxon>
        <taxon>Metazoa</taxon>
        <taxon>Ecdysozoa</taxon>
        <taxon>Nematoda</taxon>
        <taxon>Chromadorea</taxon>
        <taxon>Rhabditida</taxon>
        <taxon>Rhabditina</taxon>
        <taxon>Rhabditomorpha</taxon>
        <taxon>Strongyloidea</taxon>
        <taxon>Heligmosomidae</taxon>
        <taxon>Heligmosomoides</taxon>
    </lineage>
</organism>
<name>A0A183FSD3_HELPZ</name>
<proteinExistence type="predicted"/>
<dbReference type="Proteomes" id="UP000050761">
    <property type="component" value="Unassembled WGS sequence"/>
</dbReference>